<organism evidence="2">
    <name type="scientific">Dendrolimus punctatus</name>
    <name type="common">masson pine moth</name>
    <dbReference type="NCBI Taxonomy" id="238572"/>
    <lineage>
        <taxon>Eukaryota</taxon>
        <taxon>Metazoa</taxon>
        <taxon>Ecdysozoa</taxon>
        <taxon>Arthropoda</taxon>
        <taxon>Hexapoda</taxon>
        <taxon>Insecta</taxon>
        <taxon>Pterygota</taxon>
        <taxon>Neoptera</taxon>
        <taxon>Endopterygota</taxon>
        <taxon>Lepidoptera</taxon>
        <taxon>Glossata</taxon>
        <taxon>Ditrysia</taxon>
        <taxon>Bombycoidea</taxon>
        <taxon>Lasiocampidae</taxon>
        <taxon>Dendrolimus</taxon>
    </lineage>
</organism>
<dbReference type="InterPro" id="IPR036682">
    <property type="entry name" value="OS_D_A10/PebIII_sf"/>
</dbReference>
<evidence type="ECO:0000256" key="1">
    <source>
        <dbReference type="SAM" id="SignalP"/>
    </source>
</evidence>
<proteinExistence type="evidence at transcript level"/>
<keyword evidence="1" id="KW-0732">Signal</keyword>
<dbReference type="Gene3D" id="1.10.2080.10">
    <property type="entry name" value="Insect odorant-binding protein A10/Ejaculatory bulb-specific protein 3"/>
    <property type="match status" value="1"/>
</dbReference>
<dbReference type="PANTHER" id="PTHR11257:SF12">
    <property type="entry name" value="EJACULATORY BULB-SPECIFIC PROTEIN 3-RELATED"/>
    <property type="match status" value="1"/>
</dbReference>
<dbReference type="EMBL" id="KX585412">
    <property type="protein sequence ID" value="ARO70305.1"/>
    <property type="molecule type" value="mRNA"/>
</dbReference>
<evidence type="ECO:0000313" key="2">
    <source>
        <dbReference type="EMBL" id="ARO70305.1"/>
    </source>
</evidence>
<dbReference type="AlphaFoldDB" id="A0A2K8GL01"/>
<protein>
    <submittedName>
        <fullName evidence="2">Chemosensory protein 1</fullName>
    </submittedName>
</protein>
<dbReference type="InterPro" id="IPR005055">
    <property type="entry name" value="A10/PebIII"/>
</dbReference>
<dbReference type="SUPFAM" id="SSF100910">
    <property type="entry name" value="Chemosensory protein Csp2"/>
    <property type="match status" value="1"/>
</dbReference>
<reference evidence="2" key="2">
    <citation type="journal article" date="2017" name="Front. Physiol.">
        <title>Identification and Expression Profiling of Chemosensory Genes in Dendrolimus punctatus Walker.</title>
        <authorList>
            <person name="Zhang S.F."/>
            <person name="Liu H.H."/>
            <person name="Kong X.B."/>
            <person name="Wang H.B."/>
            <person name="Liu F."/>
            <person name="Zhang Z."/>
        </authorList>
    </citation>
    <scope>NUCLEOTIDE SEQUENCE</scope>
</reference>
<sequence>MKVLLVITVISFCSFAIDGEETYDKKYDNINIDEILGNKRLLVAYIKCVLEKGKCTAEGYELKSHIKDALQTGCKKCTKQQRDGIRKVINHMINNEPEYWGQMVDKYDAERIYTHRYEKELKTIN</sequence>
<accession>A0A2K8GL01</accession>
<name>A0A2K8GL01_9NEOP</name>
<dbReference type="PANTHER" id="PTHR11257">
    <property type="entry name" value="CHEMOSENSORY PROTEIN-RELATED"/>
    <property type="match status" value="1"/>
</dbReference>
<dbReference type="Pfam" id="PF03392">
    <property type="entry name" value="OS-D"/>
    <property type="match status" value="1"/>
</dbReference>
<feature type="chain" id="PRO_5014726552" evidence="1">
    <location>
        <begin position="20"/>
        <end position="125"/>
    </location>
</feature>
<gene>
    <name evidence="2" type="primary">CSP1</name>
</gene>
<reference evidence="2" key="1">
    <citation type="submission" date="2016-07" db="EMBL/GenBank/DDBJ databases">
        <authorList>
            <person name="Wan K."/>
            <person name="Booth B."/>
            <person name="Spirohn K."/>
            <person name="Hao T."/>
            <person name="Hu Y."/>
            <person name="Calderwood M."/>
            <person name="Hill D."/>
            <person name="Mohr S."/>
            <person name="Vidal M."/>
            <person name="Celniker S."/>
            <person name="Perrimon N."/>
        </authorList>
    </citation>
    <scope>NUCLEOTIDE SEQUENCE</scope>
</reference>
<feature type="signal peptide" evidence="1">
    <location>
        <begin position="1"/>
        <end position="19"/>
    </location>
</feature>